<dbReference type="Proteomes" id="UP000533900">
    <property type="component" value="Unassembled WGS sequence"/>
</dbReference>
<keyword evidence="3" id="KW-1185">Reference proteome</keyword>
<dbReference type="Pfam" id="PF12705">
    <property type="entry name" value="PDDEXK_1"/>
    <property type="match status" value="1"/>
</dbReference>
<dbReference type="AlphaFoldDB" id="A0A842IP49"/>
<dbReference type="InterPro" id="IPR011604">
    <property type="entry name" value="PDDEXK-like_dom_sf"/>
</dbReference>
<evidence type="ECO:0000259" key="1">
    <source>
        <dbReference type="Pfam" id="PF12705"/>
    </source>
</evidence>
<dbReference type="EMBL" id="JACLCP010000001">
    <property type="protein sequence ID" value="MBC2843979.1"/>
    <property type="molecule type" value="Genomic_DNA"/>
</dbReference>
<dbReference type="SUPFAM" id="SSF52980">
    <property type="entry name" value="Restriction endonuclease-like"/>
    <property type="match status" value="1"/>
</dbReference>
<reference evidence="2" key="1">
    <citation type="submission" date="2020-08" db="EMBL/GenBank/DDBJ databases">
        <title>Winogradskyella ouciana sp. nov., isolated from the hadal seawater of the Mariana Trench.</title>
        <authorList>
            <person name="He X."/>
        </authorList>
    </citation>
    <scope>NUCLEOTIDE SEQUENCE [LARGE SCALE GENOMIC DNA]</scope>
    <source>
        <strain evidence="2">KCTC 52348</strain>
    </source>
</reference>
<name>A0A842IP49_9FLAO</name>
<sequence>MQSFIKTVLVDLKRKNLKLENLHFILPSKRAGVFLKYQLSTLIDYPIFAPEILSIEAFVEELSGLQNLPNTDLLFKLYEAYLQLTSEKEQEPFESFLKWAQILLQDFNEVDRFLVSQDRIFSSLNDIQQINNWTLEGEQTDLVKNYLKFWQRLKDYYSVFTESLLQSKQGYQGLIYREAAENIQSYVENNRGKIHIFLGFNALNTSESQIIQELLQNDLAHVYWDIDEYFIEDPVHDVGFFMRQYLKDWSYFRSNSFNWKTSNYHKSKNIQVVGIPKLVGQAKYIGQLLNEISVSNKDLKSVAIILGEENLLTPLLNSIPKSISHLNVTMGLPLKYVPLASLFTKLISIHKNNPTHFYYKDIIDILSHPSVHYLFESGSSNASSDIIAHIQKNNIVYISSGELQELSGASSVLISVLFESWQGQPKSALEKCSELIFSIKSSLDSNKSLNRLELEYLYRFNSLFNQLIKLNNTHNHLTSISALHGIFNELLSMETLDFKGEPLEGLQIMGMLESRVLDFETVIISSVNEGILPSGKTNNSFIPFDVKIQENLPTYKEKDAVYAYHFFRLLQRAKNVYILYNTEVDALKGGEKSRFITQLEIEGIHEMDHKIISPNIPNVKRELKHINKTPEVIENIKALATKGFSPSSLTNYMRNPMDFYFDKILNIEEFEDVEENIAANTLGSVIHNTLEDFYKPLEGHFLTIDLLKSFKDEIEPTTIKHFKKLYNKGDFTKGKNLIIFEIAQRYISNFINSEIEGLNNGDQIKILKIEADETIEFKIESLDFPIRLTGKVDRIDQFNGITRVIDYKSGKVLQNQVEVINWEDLTEDYDKYSKSFQVLCYAYIMHIKKQIELPVEAGIISFKNLNEGFLKFAKKDKAGSWAKKEQLISQDTLDNFEKQLKKLILEICDPTVNFIEKELNYGH</sequence>
<evidence type="ECO:0000313" key="3">
    <source>
        <dbReference type="Proteomes" id="UP000533900"/>
    </source>
</evidence>
<dbReference type="InterPro" id="IPR038726">
    <property type="entry name" value="PDDEXK_AddAB-type"/>
</dbReference>
<dbReference type="InterPro" id="IPR011335">
    <property type="entry name" value="Restrct_endonuc-II-like"/>
</dbReference>
<dbReference type="RefSeq" id="WP_185787682.1">
    <property type="nucleotide sequence ID" value="NZ_JACLCP010000001.1"/>
</dbReference>
<gene>
    <name evidence="2" type="ORF">H7F21_02665</name>
</gene>
<protein>
    <submittedName>
        <fullName evidence="2">PD-(D/E)XK nuclease family protein</fullName>
    </submittedName>
</protein>
<comment type="caution">
    <text evidence="2">The sequence shown here is derived from an EMBL/GenBank/DDBJ whole genome shotgun (WGS) entry which is preliminary data.</text>
</comment>
<dbReference type="SUPFAM" id="SSF52540">
    <property type="entry name" value="P-loop containing nucleoside triphosphate hydrolases"/>
    <property type="match status" value="1"/>
</dbReference>
<organism evidence="2 3">
    <name type="scientific">Winogradskyella flava</name>
    <dbReference type="NCBI Taxonomy" id="1884876"/>
    <lineage>
        <taxon>Bacteria</taxon>
        <taxon>Pseudomonadati</taxon>
        <taxon>Bacteroidota</taxon>
        <taxon>Flavobacteriia</taxon>
        <taxon>Flavobacteriales</taxon>
        <taxon>Flavobacteriaceae</taxon>
        <taxon>Winogradskyella</taxon>
    </lineage>
</organism>
<dbReference type="InterPro" id="IPR027417">
    <property type="entry name" value="P-loop_NTPase"/>
</dbReference>
<feature type="domain" description="PD-(D/E)XK endonuclease-like" evidence="1">
    <location>
        <begin position="644"/>
        <end position="912"/>
    </location>
</feature>
<accession>A0A842IP49</accession>
<evidence type="ECO:0000313" key="2">
    <source>
        <dbReference type="EMBL" id="MBC2843979.1"/>
    </source>
</evidence>
<proteinExistence type="predicted"/>
<dbReference type="Gene3D" id="3.90.320.10">
    <property type="match status" value="1"/>
</dbReference>